<organism evidence="1">
    <name type="scientific">bioreactor metagenome</name>
    <dbReference type="NCBI Taxonomy" id="1076179"/>
    <lineage>
        <taxon>unclassified sequences</taxon>
        <taxon>metagenomes</taxon>
        <taxon>ecological metagenomes</taxon>
    </lineage>
</organism>
<dbReference type="EMBL" id="VSSQ01019578">
    <property type="protein sequence ID" value="MPM63740.1"/>
    <property type="molecule type" value="Genomic_DNA"/>
</dbReference>
<sequence>MCQLLAARQRRAADLRDVRRKRGMEPVRAGVGVFLVGGHIQAPVAHASINQRARMPHQPQARRGSVCFGISHHPAFQGAVGVKPHRPAAMATPR</sequence>
<dbReference type="AlphaFoldDB" id="A0A645BE64"/>
<comment type="caution">
    <text evidence="1">The sequence shown here is derived from an EMBL/GenBank/DDBJ whole genome shotgun (WGS) entry which is preliminary data.</text>
</comment>
<accession>A0A645BE64</accession>
<protein>
    <submittedName>
        <fullName evidence="1">Uncharacterized protein</fullName>
    </submittedName>
</protein>
<evidence type="ECO:0000313" key="1">
    <source>
        <dbReference type="EMBL" id="MPM63740.1"/>
    </source>
</evidence>
<proteinExistence type="predicted"/>
<name>A0A645BE64_9ZZZZ</name>
<reference evidence="1" key="1">
    <citation type="submission" date="2019-08" db="EMBL/GenBank/DDBJ databases">
        <authorList>
            <person name="Kucharzyk K."/>
            <person name="Murdoch R.W."/>
            <person name="Higgins S."/>
            <person name="Loffler F."/>
        </authorList>
    </citation>
    <scope>NUCLEOTIDE SEQUENCE</scope>
</reference>
<gene>
    <name evidence="1" type="ORF">SDC9_110622</name>
</gene>